<dbReference type="SMART" id="SM00091">
    <property type="entry name" value="PAS"/>
    <property type="match status" value="2"/>
</dbReference>
<dbReference type="Pfam" id="PF13426">
    <property type="entry name" value="PAS_9"/>
    <property type="match status" value="2"/>
</dbReference>
<evidence type="ECO:0000256" key="5">
    <source>
        <dbReference type="ARBA" id="ARBA00022553"/>
    </source>
</evidence>
<feature type="domain" description="PAS" evidence="16">
    <location>
        <begin position="4"/>
        <end position="60"/>
    </location>
</feature>
<dbReference type="PANTHER" id="PTHR45339:SF1">
    <property type="entry name" value="HYBRID SIGNAL TRANSDUCTION HISTIDINE KINASE J"/>
    <property type="match status" value="1"/>
</dbReference>
<keyword evidence="5 12" id="KW-0597">Phosphoprotein</keyword>
<dbReference type="InterPro" id="IPR036097">
    <property type="entry name" value="HisK_dim/P_sf"/>
</dbReference>
<evidence type="ECO:0000259" key="16">
    <source>
        <dbReference type="PROSITE" id="PS50112"/>
    </source>
</evidence>
<evidence type="ECO:0000256" key="3">
    <source>
        <dbReference type="ARBA" id="ARBA00012438"/>
    </source>
</evidence>
<evidence type="ECO:0000259" key="15">
    <source>
        <dbReference type="PROSITE" id="PS50110"/>
    </source>
</evidence>
<evidence type="ECO:0000259" key="14">
    <source>
        <dbReference type="PROSITE" id="PS50109"/>
    </source>
</evidence>
<dbReference type="InterPro" id="IPR001789">
    <property type="entry name" value="Sig_transdc_resp-reg_receiver"/>
</dbReference>
<dbReference type="InterPro" id="IPR035965">
    <property type="entry name" value="PAS-like_dom_sf"/>
</dbReference>
<dbReference type="InterPro" id="IPR003661">
    <property type="entry name" value="HisK_dim/P_dom"/>
</dbReference>
<dbReference type="PROSITE" id="PS50110">
    <property type="entry name" value="RESPONSE_REGULATORY"/>
    <property type="match status" value="1"/>
</dbReference>
<dbReference type="InterPro" id="IPR036890">
    <property type="entry name" value="HATPase_C_sf"/>
</dbReference>
<dbReference type="SMART" id="SM00086">
    <property type="entry name" value="PAC"/>
    <property type="match status" value="2"/>
</dbReference>
<dbReference type="Gene3D" id="3.30.450.20">
    <property type="entry name" value="PAS domain"/>
    <property type="match status" value="2"/>
</dbReference>
<evidence type="ECO:0000256" key="13">
    <source>
        <dbReference type="SAM" id="Coils"/>
    </source>
</evidence>
<dbReference type="InterPro" id="IPR036641">
    <property type="entry name" value="HPT_dom_sf"/>
</dbReference>
<name>A0ABS0INS5_9BACT</name>
<dbReference type="InterPro" id="IPR001610">
    <property type="entry name" value="PAC"/>
</dbReference>
<dbReference type="Pfam" id="PF02518">
    <property type="entry name" value="HATPase_c"/>
    <property type="match status" value="1"/>
</dbReference>
<dbReference type="Gene3D" id="1.10.287.130">
    <property type="match status" value="1"/>
</dbReference>
<feature type="modified residue" description="4-aspartylphosphate" evidence="12">
    <location>
        <position position="728"/>
    </location>
</feature>
<dbReference type="Gene3D" id="3.40.50.2300">
    <property type="match status" value="1"/>
</dbReference>
<dbReference type="Gene3D" id="3.30.565.10">
    <property type="entry name" value="Histidine kinase-like ATPase, C-terminal domain"/>
    <property type="match status" value="1"/>
</dbReference>
<keyword evidence="10" id="KW-0902">Two-component regulatory system</keyword>
<dbReference type="SMART" id="SM00388">
    <property type="entry name" value="HisKA"/>
    <property type="match status" value="1"/>
</dbReference>
<evidence type="ECO:0000256" key="9">
    <source>
        <dbReference type="ARBA" id="ARBA00022989"/>
    </source>
</evidence>
<dbReference type="InterPro" id="IPR004358">
    <property type="entry name" value="Sig_transdc_His_kin-like_C"/>
</dbReference>
<evidence type="ECO:0000256" key="8">
    <source>
        <dbReference type="ARBA" id="ARBA00022840"/>
    </source>
</evidence>
<keyword evidence="4" id="KW-1003">Cell membrane</keyword>
<dbReference type="Proteomes" id="UP000597617">
    <property type="component" value="Unassembled WGS sequence"/>
</dbReference>
<protein>
    <recommendedName>
        <fullName evidence="3">histidine kinase</fullName>
        <ecNumber evidence="3">2.7.13.3</ecNumber>
    </recommendedName>
</protein>
<dbReference type="PROSITE" id="PS50109">
    <property type="entry name" value="HIS_KIN"/>
    <property type="match status" value="1"/>
</dbReference>
<dbReference type="PROSITE" id="PS50112">
    <property type="entry name" value="PAS"/>
    <property type="match status" value="2"/>
</dbReference>
<dbReference type="EMBL" id="JADQDQ010000026">
    <property type="protein sequence ID" value="MBF9239998.1"/>
    <property type="molecule type" value="Genomic_DNA"/>
</dbReference>
<dbReference type="SUPFAM" id="SSF55874">
    <property type="entry name" value="ATPase domain of HSP90 chaperone/DNA topoisomerase II/histidine kinase"/>
    <property type="match status" value="1"/>
</dbReference>
<comment type="subcellular location">
    <subcellularLocation>
        <location evidence="2">Cell membrane</location>
        <topology evidence="2">Multi-pass membrane protein</topology>
    </subcellularLocation>
</comment>
<dbReference type="CDD" id="cd00082">
    <property type="entry name" value="HisKA"/>
    <property type="match status" value="1"/>
</dbReference>
<keyword evidence="7" id="KW-0547">Nucleotide-binding</keyword>
<gene>
    <name evidence="18" type="ORF">I2I05_21590</name>
</gene>
<dbReference type="CDD" id="cd17546">
    <property type="entry name" value="REC_hyHK_CKI1_RcsC-like"/>
    <property type="match status" value="1"/>
</dbReference>
<dbReference type="SMART" id="SM00387">
    <property type="entry name" value="HATPase_c"/>
    <property type="match status" value="1"/>
</dbReference>
<dbReference type="SUPFAM" id="SSF52172">
    <property type="entry name" value="CheY-like"/>
    <property type="match status" value="1"/>
</dbReference>
<dbReference type="SUPFAM" id="SSF47384">
    <property type="entry name" value="Homodimeric domain of signal transducing histidine kinase"/>
    <property type="match status" value="1"/>
</dbReference>
<proteinExistence type="predicted"/>
<dbReference type="InterPro" id="IPR000014">
    <property type="entry name" value="PAS"/>
</dbReference>
<feature type="domain" description="PAC" evidence="17">
    <location>
        <begin position="344"/>
        <end position="396"/>
    </location>
</feature>
<keyword evidence="8" id="KW-0067">ATP-binding</keyword>
<dbReference type="InterPro" id="IPR000700">
    <property type="entry name" value="PAS-assoc_C"/>
</dbReference>
<evidence type="ECO:0000256" key="2">
    <source>
        <dbReference type="ARBA" id="ARBA00004651"/>
    </source>
</evidence>
<dbReference type="RefSeq" id="WP_196284349.1">
    <property type="nucleotide sequence ID" value="NZ_JADQDQ010000026.1"/>
</dbReference>
<keyword evidence="13" id="KW-0175">Coiled coil</keyword>
<dbReference type="Pfam" id="PF00072">
    <property type="entry name" value="Response_reg"/>
    <property type="match status" value="1"/>
</dbReference>
<evidence type="ECO:0000256" key="1">
    <source>
        <dbReference type="ARBA" id="ARBA00000085"/>
    </source>
</evidence>
<dbReference type="SMART" id="SM00448">
    <property type="entry name" value="REC"/>
    <property type="match status" value="1"/>
</dbReference>
<dbReference type="NCBIfam" id="TIGR00229">
    <property type="entry name" value="sensory_box"/>
    <property type="match status" value="1"/>
</dbReference>
<dbReference type="EC" id="2.7.13.3" evidence="3"/>
<dbReference type="InterPro" id="IPR011006">
    <property type="entry name" value="CheY-like_superfamily"/>
</dbReference>
<evidence type="ECO:0000256" key="4">
    <source>
        <dbReference type="ARBA" id="ARBA00022475"/>
    </source>
</evidence>
<dbReference type="PROSITE" id="PS50113">
    <property type="entry name" value="PAC"/>
    <property type="match status" value="1"/>
</dbReference>
<evidence type="ECO:0000256" key="10">
    <source>
        <dbReference type="ARBA" id="ARBA00023012"/>
    </source>
</evidence>
<comment type="catalytic activity">
    <reaction evidence="1">
        <text>ATP + protein L-histidine = ADP + protein N-phospho-L-histidine.</text>
        <dbReference type="EC" id="2.7.13.3"/>
    </reaction>
</comment>
<reference evidence="18 19" key="1">
    <citation type="submission" date="2020-11" db="EMBL/GenBank/DDBJ databases">
        <authorList>
            <person name="Kim M.K."/>
        </authorList>
    </citation>
    <scope>NUCLEOTIDE SEQUENCE [LARGE SCALE GENOMIC DNA]</scope>
    <source>
        <strain evidence="18 19">BT683</strain>
    </source>
</reference>
<accession>A0ABS0INS5</accession>
<feature type="coiled-coil region" evidence="13">
    <location>
        <begin position="394"/>
        <end position="428"/>
    </location>
</feature>
<evidence type="ECO:0000256" key="12">
    <source>
        <dbReference type="PROSITE-ProRule" id="PRU00169"/>
    </source>
</evidence>
<dbReference type="PRINTS" id="PR00344">
    <property type="entry name" value="BCTRLSENSOR"/>
</dbReference>
<dbReference type="Gene3D" id="1.20.120.160">
    <property type="entry name" value="HPT domain"/>
    <property type="match status" value="1"/>
</dbReference>
<evidence type="ECO:0000256" key="11">
    <source>
        <dbReference type="ARBA" id="ARBA00023136"/>
    </source>
</evidence>
<dbReference type="SUPFAM" id="SSF55785">
    <property type="entry name" value="PYP-like sensor domain (PAS domain)"/>
    <property type="match status" value="2"/>
</dbReference>
<feature type="domain" description="Response regulatory" evidence="15">
    <location>
        <begin position="679"/>
        <end position="794"/>
    </location>
</feature>
<feature type="domain" description="PAS" evidence="16">
    <location>
        <begin position="273"/>
        <end position="328"/>
    </location>
</feature>
<dbReference type="SUPFAM" id="SSF47226">
    <property type="entry name" value="Histidine-containing phosphotransfer domain, HPT domain"/>
    <property type="match status" value="1"/>
</dbReference>
<evidence type="ECO:0000313" key="19">
    <source>
        <dbReference type="Proteomes" id="UP000597617"/>
    </source>
</evidence>
<evidence type="ECO:0000256" key="7">
    <source>
        <dbReference type="ARBA" id="ARBA00022741"/>
    </source>
</evidence>
<feature type="coiled-coil region" evidence="13">
    <location>
        <begin position="138"/>
        <end position="251"/>
    </location>
</feature>
<organism evidence="18 19">
    <name type="scientific">Hymenobacter jeongseonensis</name>
    <dbReference type="NCBI Taxonomy" id="2791027"/>
    <lineage>
        <taxon>Bacteria</taxon>
        <taxon>Pseudomonadati</taxon>
        <taxon>Bacteroidota</taxon>
        <taxon>Cytophagia</taxon>
        <taxon>Cytophagales</taxon>
        <taxon>Hymenobacteraceae</taxon>
        <taxon>Hymenobacter</taxon>
    </lineage>
</organism>
<evidence type="ECO:0000313" key="18">
    <source>
        <dbReference type="EMBL" id="MBF9239998.1"/>
    </source>
</evidence>
<feature type="domain" description="Histidine kinase" evidence="14">
    <location>
        <begin position="435"/>
        <end position="656"/>
    </location>
</feature>
<dbReference type="InterPro" id="IPR003594">
    <property type="entry name" value="HATPase_dom"/>
</dbReference>
<comment type="caution">
    <text evidence="18">The sequence shown here is derived from an EMBL/GenBank/DDBJ whole genome shotgun (WGS) entry which is preliminary data.</text>
</comment>
<dbReference type="PANTHER" id="PTHR45339">
    <property type="entry name" value="HYBRID SIGNAL TRANSDUCTION HISTIDINE KINASE J"/>
    <property type="match status" value="1"/>
</dbReference>
<evidence type="ECO:0000256" key="6">
    <source>
        <dbReference type="ARBA" id="ARBA00022692"/>
    </source>
</evidence>
<evidence type="ECO:0000259" key="17">
    <source>
        <dbReference type="PROSITE" id="PS50113"/>
    </source>
</evidence>
<sequence>MTNNGKNHRRLLAAHPDARFTLDRQGIVLTANAAALLLTDVARDDLVGTVFFAFFTAPEEVWEAYQALLVKGTVRYLSFTLRHRTGTLTEVVLDGSVHRHAQDGVQGAELVVWEATEPNWATELRRGAEELAFQHHARAQLTNELRRANAALAVQSTEKKKRAAELRLANKELAYQNNEKEKRAAELFIANLELRFQNEEKEKRAQELLVANNELAFQNEEKEKRAQELILANLELLFQNEEKEKRAQELVLANVELAFQNDEKVKRAAELHLAKYARSLIEASCDPLMTISPEGKITDLNLATVSITGLDRETLVGSDFFAYFTDPQLARAVYQEVFAKGTGANLPLTLRHRDGQLTEVLFNGAVYKNDQGTVLGVVVVAHDVTDQHRIATELNDARLAAERATVRAEEAQAKAEGAAAIAEDATRAKQQFLSTMSHEIRTPMNAIIGFTKVLRKTELTTKQQQYLTAIKLSGDTLLVLINDILDLAKAEAGKMTFEQVPFQLADSVAAMMHLFEPKTQEKNLVMGLHYDANIPDVLVGDAVRLHQIMLNLLSNAVKFTSAGTIAVGVRLLEQDAGHVRLEFAVTDTGIGIEENKLGAVFNDFQQATSSTNRLYGGTGLGLAIVKNLVELQGGTLHVKSQPGAGSTFSFRLSFTKTTEQVAVAAVPTIGREMGFQDVRILVVEDIDLNQLLITTLLEDFGFALDVAGNGQIALEMLRTTRYDVVLMDLQMPVMNGFEATAYIRNELRSDVPIIALTADVTLVDVAKCQALGMNDYLSKPVDDQLLYRKISAFLKRADAPKAVPIPAPGVRPPACVDFHYLQRVFKTDALLAKMIGLCLQQIPKQVQAMKTAIAHQDWGVLQLAAHTLLPTFTTLGMGQESKRMTTSIHRIAVNQLAAGEKASPEAMTKLLSLFSAVDAVCAVATQELADKLLTL</sequence>
<keyword evidence="19" id="KW-1185">Reference proteome</keyword>
<dbReference type="CDD" id="cd16922">
    <property type="entry name" value="HATPase_EvgS-ArcB-TorS-like"/>
    <property type="match status" value="1"/>
</dbReference>
<keyword evidence="11" id="KW-0472">Membrane</keyword>
<dbReference type="InterPro" id="IPR005467">
    <property type="entry name" value="His_kinase_dom"/>
</dbReference>
<keyword evidence="6" id="KW-0812">Transmembrane</keyword>
<dbReference type="Pfam" id="PF00512">
    <property type="entry name" value="HisKA"/>
    <property type="match status" value="1"/>
</dbReference>
<keyword evidence="9" id="KW-1133">Transmembrane helix</keyword>
<dbReference type="CDD" id="cd00130">
    <property type="entry name" value="PAS"/>
    <property type="match status" value="1"/>
</dbReference>